<evidence type="ECO:0000313" key="7">
    <source>
        <dbReference type="EMBL" id="PZW48275.1"/>
    </source>
</evidence>
<dbReference type="InterPro" id="IPR029044">
    <property type="entry name" value="Nucleotide-diphossugar_trans"/>
</dbReference>
<feature type="domain" description="Glycosyltransferase 2-like" evidence="6">
    <location>
        <begin position="4"/>
        <end position="123"/>
    </location>
</feature>
<dbReference type="EMBL" id="QKYU01000005">
    <property type="protein sequence ID" value="PZW48275.1"/>
    <property type="molecule type" value="Genomic_DNA"/>
</dbReference>
<proteinExistence type="predicted"/>
<sequence length="219" mass="23390">MLAVVIPTLNTAAASLPACLGALAEAPFPVEVLLANGGGTAAPIPGARVLTTPRGRGAQIAAGVAATTAPWLLLLHDDTVLAPGWSAAAARFMAEQPEGAAYFRLRFDDTSRAARRVERLAAWRCRRLRLPYGDQGLLVSRATLAAVGGVRPLPLMEDVDLIRRLVRAGRPLVGLEVAALTSAARYRRDGWWARPLRNLSILTLWACGVAPSRLARWYG</sequence>
<keyword evidence="8" id="KW-1185">Reference proteome</keyword>
<evidence type="ECO:0000313" key="8">
    <source>
        <dbReference type="Proteomes" id="UP000249688"/>
    </source>
</evidence>
<dbReference type="AlphaFoldDB" id="A0A2W7IM64"/>
<keyword evidence="2" id="KW-1003">Cell membrane</keyword>
<keyword evidence="3" id="KW-0328">Glycosyltransferase</keyword>
<dbReference type="Proteomes" id="UP000249688">
    <property type="component" value="Unassembled WGS sequence"/>
</dbReference>
<dbReference type="InterPro" id="IPR026461">
    <property type="entry name" value="Trfase_2_rSAM/seldom_assoc"/>
</dbReference>
<gene>
    <name evidence="7" type="ORF">C8P66_10522</name>
</gene>
<dbReference type="GO" id="GO:0016757">
    <property type="term" value="F:glycosyltransferase activity"/>
    <property type="evidence" value="ECO:0007669"/>
    <property type="project" value="UniProtKB-KW"/>
</dbReference>
<evidence type="ECO:0000256" key="1">
    <source>
        <dbReference type="ARBA" id="ARBA00004236"/>
    </source>
</evidence>
<reference evidence="7 8" key="1">
    <citation type="submission" date="2018-06" db="EMBL/GenBank/DDBJ databases">
        <title>Genomic Encyclopedia of Archaeal and Bacterial Type Strains, Phase II (KMG-II): from individual species to whole genera.</title>
        <authorList>
            <person name="Goeker M."/>
        </authorList>
    </citation>
    <scope>NUCLEOTIDE SEQUENCE [LARGE SCALE GENOMIC DNA]</scope>
    <source>
        <strain evidence="7 8">DSM 24525</strain>
    </source>
</reference>
<dbReference type="Pfam" id="PF00535">
    <property type="entry name" value="Glycos_transf_2"/>
    <property type="match status" value="1"/>
</dbReference>
<name>A0A2W7IM64_9PROT</name>
<dbReference type="PANTHER" id="PTHR43646:SF2">
    <property type="entry name" value="GLYCOSYLTRANSFERASE 2-LIKE DOMAIN-CONTAINING PROTEIN"/>
    <property type="match status" value="1"/>
</dbReference>
<dbReference type="InterPro" id="IPR001173">
    <property type="entry name" value="Glyco_trans_2-like"/>
</dbReference>
<comment type="caution">
    <text evidence="7">The sequence shown here is derived from an EMBL/GenBank/DDBJ whole genome shotgun (WGS) entry which is preliminary data.</text>
</comment>
<keyword evidence="4 7" id="KW-0808">Transferase</keyword>
<evidence type="ECO:0000256" key="4">
    <source>
        <dbReference type="ARBA" id="ARBA00022679"/>
    </source>
</evidence>
<evidence type="ECO:0000256" key="3">
    <source>
        <dbReference type="ARBA" id="ARBA00022676"/>
    </source>
</evidence>
<dbReference type="Gene3D" id="3.90.550.10">
    <property type="entry name" value="Spore Coat Polysaccharide Biosynthesis Protein SpsA, Chain A"/>
    <property type="match status" value="1"/>
</dbReference>
<evidence type="ECO:0000256" key="5">
    <source>
        <dbReference type="ARBA" id="ARBA00023136"/>
    </source>
</evidence>
<accession>A0A2W7IM64</accession>
<evidence type="ECO:0000256" key="2">
    <source>
        <dbReference type="ARBA" id="ARBA00022475"/>
    </source>
</evidence>
<dbReference type="GO" id="GO:0005886">
    <property type="term" value="C:plasma membrane"/>
    <property type="evidence" value="ECO:0007669"/>
    <property type="project" value="UniProtKB-SubCell"/>
</dbReference>
<protein>
    <submittedName>
        <fullName evidence="7">GT2 family glycosyltransferase</fullName>
    </submittedName>
</protein>
<organism evidence="7 8">
    <name type="scientific">Humitalea rosea</name>
    <dbReference type="NCBI Taxonomy" id="990373"/>
    <lineage>
        <taxon>Bacteria</taxon>
        <taxon>Pseudomonadati</taxon>
        <taxon>Pseudomonadota</taxon>
        <taxon>Alphaproteobacteria</taxon>
        <taxon>Acetobacterales</taxon>
        <taxon>Roseomonadaceae</taxon>
        <taxon>Humitalea</taxon>
    </lineage>
</organism>
<keyword evidence="5" id="KW-0472">Membrane</keyword>
<comment type="subcellular location">
    <subcellularLocation>
        <location evidence="1">Cell membrane</location>
    </subcellularLocation>
</comment>
<dbReference type="SUPFAM" id="SSF53448">
    <property type="entry name" value="Nucleotide-diphospho-sugar transferases"/>
    <property type="match status" value="1"/>
</dbReference>
<dbReference type="CDD" id="cd02522">
    <property type="entry name" value="GT_2_like_a"/>
    <property type="match status" value="1"/>
</dbReference>
<evidence type="ECO:0000259" key="6">
    <source>
        <dbReference type="Pfam" id="PF00535"/>
    </source>
</evidence>
<dbReference type="PANTHER" id="PTHR43646">
    <property type="entry name" value="GLYCOSYLTRANSFERASE"/>
    <property type="match status" value="1"/>
</dbReference>